<reference evidence="1 2" key="1">
    <citation type="journal article" date="2011" name="BMC Genomics">
        <title>Complete genome sequence of Brachyspira intermedia reveals unique genomic features in Brachyspira species and phage-mediated horizontal gene transfer.</title>
        <authorList>
            <person name="Hafstrom T."/>
            <person name="Jansson D.S."/>
            <person name="Segerman B."/>
        </authorList>
    </citation>
    <scope>NUCLEOTIDE SEQUENCE [LARGE SCALE GENOMIC DNA]</scope>
    <source>
        <strain evidence="2">ATCC 51140 / PWS/A</strain>
    </source>
</reference>
<dbReference type="KEGG" id="bip:Bint_1118"/>
<dbReference type="EMBL" id="CP002874">
    <property type="protein sequence ID" value="AEM21741.1"/>
    <property type="molecule type" value="Genomic_DNA"/>
</dbReference>
<dbReference type="HOGENOM" id="CLU_2010887_0_0_12"/>
<dbReference type="PATRIC" id="fig|1045858.4.peg.1118"/>
<dbReference type="AlphaFoldDB" id="G0EMQ3"/>
<organism evidence="1 2">
    <name type="scientific">Brachyspira intermedia (strain ATCC 51140 / PWS/A)</name>
    <name type="common">Serpulina intermedia</name>
    <dbReference type="NCBI Taxonomy" id="1045858"/>
    <lineage>
        <taxon>Bacteria</taxon>
        <taxon>Pseudomonadati</taxon>
        <taxon>Spirochaetota</taxon>
        <taxon>Spirochaetia</taxon>
        <taxon>Brachyspirales</taxon>
        <taxon>Brachyspiraceae</taxon>
        <taxon>Brachyspira</taxon>
    </lineage>
</organism>
<protein>
    <submittedName>
        <fullName evidence="1">Uncharacterized protein</fullName>
    </submittedName>
</protein>
<gene>
    <name evidence="1" type="ordered locus">Bint_1118</name>
</gene>
<dbReference type="Proteomes" id="UP000008522">
    <property type="component" value="Chromosome"/>
</dbReference>
<proteinExistence type="predicted"/>
<evidence type="ECO:0000313" key="2">
    <source>
        <dbReference type="Proteomes" id="UP000008522"/>
    </source>
</evidence>
<evidence type="ECO:0000313" key="1">
    <source>
        <dbReference type="EMBL" id="AEM21741.1"/>
    </source>
</evidence>
<sequence>MAIISCAKATNPEKKEISYFAGKYEGSMYFKYPNVIISENYTTVYINESESLTINNKYIHNDYYSTYIRKLALYSFKYTDNNSVYDGKIDILIANNSFTLTMTVSKDNEVLIPIFNVVKYNQI</sequence>
<keyword evidence="2" id="KW-1185">Reference proteome</keyword>
<name>G0EMQ3_BRAIP</name>
<accession>G0EMQ3</accession>